<keyword evidence="5" id="KW-1185">Reference proteome</keyword>
<evidence type="ECO:0000259" key="3">
    <source>
        <dbReference type="Pfam" id="PF24841"/>
    </source>
</evidence>
<feature type="transmembrane region" description="Helical" evidence="2">
    <location>
        <begin position="128"/>
        <end position="147"/>
    </location>
</feature>
<sequence length="197" mass="21560">MAKITDMSGAPLQPRPRRLRQQEARRAASAPRVDDDEYIPDTELSRIVNDSGVLRLADDVVPAWAIAAQAFFITIPLAILHTLLEWLVYKQFQDDEATLGMIARESTPTAFAVLLVLVYVTHRWSGSWIVQLAMAMGGAVIGGKLVATVTARPALGVMLRTPGMATVWIYFVAQMRLELATLSLAAVGGYYYLGVAK</sequence>
<keyword evidence="2" id="KW-1133">Transmembrane helix</keyword>
<feature type="transmembrane region" description="Helical" evidence="2">
    <location>
        <begin position="167"/>
        <end position="193"/>
    </location>
</feature>
<gene>
    <name evidence="4" type="ORF">AMAG_18325</name>
</gene>
<feature type="transmembrane region" description="Helical" evidence="2">
    <location>
        <begin position="63"/>
        <end position="89"/>
    </location>
</feature>
<dbReference type="Proteomes" id="UP000054350">
    <property type="component" value="Unassembled WGS sequence"/>
</dbReference>
<organism evidence="4 5">
    <name type="scientific">Allomyces macrogynus (strain ATCC 38327)</name>
    <name type="common">Allomyces javanicus var. macrogynus</name>
    <dbReference type="NCBI Taxonomy" id="578462"/>
    <lineage>
        <taxon>Eukaryota</taxon>
        <taxon>Fungi</taxon>
        <taxon>Fungi incertae sedis</taxon>
        <taxon>Blastocladiomycota</taxon>
        <taxon>Blastocladiomycetes</taxon>
        <taxon>Blastocladiales</taxon>
        <taxon>Blastocladiaceae</taxon>
        <taxon>Allomyces</taxon>
    </lineage>
</organism>
<evidence type="ECO:0000256" key="2">
    <source>
        <dbReference type="SAM" id="Phobius"/>
    </source>
</evidence>
<dbReference type="STRING" id="578462.A0A0L0S8V6"/>
<evidence type="ECO:0000313" key="5">
    <source>
        <dbReference type="Proteomes" id="UP000054350"/>
    </source>
</evidence>
<dbReference type="VEuPathDB" id="FungiDB:AMAG_18325"/>
<proteinExistence type="predicted"/>
<accession>A0A0L0S8V6</accession>
<feature type="transmembrane region" description="Helical" evidence="2">
    <location>
        <begin position="101"/>
        <end position="122"/>
    </location>
</feature>
<evidence type="ECO:0000256" key="1">
    <source>
        <dbReference type="SAM" id="MobiDB-lite"/>
    </source>
</evidence>
<keyword evidence="2" id="KW-0472">Membrane</keyword>
<reference evidence="4 5" key="1">
    <citation type="submission" date="2009-11" db="EMBL/GenBank/DDBJ databases">
        <title>Annotation of Allomyces macrogynus ATCC 38327.</title>
        <authorList>
            <consortium name="The Broad Institute Genome Sequencing Platform"/>
            <person name="Russ C."/>
            <person name="Cuomo C."/>
            <person name="Burger G."/>
            <person name="Gray M.W."/>
            <person name="Holland P.W.H."/>
            <person name="King N."/>
            <person name="Lang F.B.F."/>
            <person name="Roger A.J."/>
            <person name="Ruiz-Trillo I."/>
            <person name="Young S.K."/>
            <person name="Zeng Q."/>
            <person name="Gargeya S."/>
            <person name="Fitzgerald M."/>
            <person name="Haas B."/>
            <person name="Abouelleil A."/>
            <person name="Alvarado L."/>
            <person name="Arachchi H.M."/>
            <person name="Berlin A."/>
            <person name="Chapman S.B."/>
            <person name="Gearin G."/>
            <person name="Goldberg J."/>
            <person name="Griggs A."/>
            <person name="Gujja S."/>
            <person name="Hansen M."/>
            <person name="Heiman D."/>
            <person name="Howarth C."/>
            <person name="Larimer J."/>
            <person name="Lui A."/>
            <person name="MacDonald P.J.P."/>
            <person name="McCowen C."/>
            <person name="Montmayeur A."/>
            <person name="Murphy C."/>
            <person name="Neiman D."/>
            <person name="Pearson M."/>
            <person name="Priest M."/>
            <person name="Roberts A."/>
            <person name="Saif S."/>
            <person name="Shea T."/>
            <person name="Sisk P."/>
            <person name="Stolte C."/>
            <person name="Sykes S."/>
            <person name="Wortman J."/>
            <person name="Nusbaum C."/>
            <person name="Birren B."/>
        </authorList>
    </citation>
    <scope>NUCLEOTIDE SEQUENCE [LARGE SCALE GENOMIC DNA]</scope>
    <source>
        <strain evidence="4 5">ATCC 38327</strain>
    </source>
</reference>
<evidence type="ECO:0000313" key="4">
    <source>
        <dbReference type="EMBL" id="KNE58907.1"/>
    </source>
</evidence>
<dbReference type="AlphaFoldDB" id="A0A0L0S8V6"/>
<dbReference type="PANTHER" id="PTHR37846:SF1">
    <property type="entry name" value="DEACETYLASE-LIKE PROTEIN"/>
    <property type="match status" value="1"/>
</dbReference>
<dbReference type="EMBL" id="GG745333">
    <property type="protein sequence ID" value="KNE58907.1"/>
    <property type="molecule type" value="Genomic_DNA"/>
</dbReference>
<protein>
    <recommendedName>
        <fullName evidence="3">DUF7719 domain-containing protein</fullName>
    </recommendedName>
</protein>
<dbReference type="Pfam" id="PF24841">
    <property type="entry name" value="DUF7719"/>
    <property type="match status" value="1"/>
</dbReference>
<dbReference type="PANTHER" id="PTHR37846">
    <property type="entry name" value="YALI0B21296P"/>
    <property type="match status" value="1"/>
</dbReference>
<dbReference type="InterPro" id="IPR056136">
    <property type="entry name" value="DUF7719"/>
</dbReference>
<reference evidence="5" key="2">
    <citation type="submission" date="2009-11" db="EMBL/GenBank/DDBJ databases">
        <title>The Genome Sequence of Allomyces macrogynus strain ATCC 38327.</title>
        <authorList>
            <consortium name="The Broad Institute Genome Sequencing Platform"/>
            <person name="Russ C."/>
            <person name="Cuomo C."/>
            <person name="Shea T."/>
            <person name="Young S.K."/>
            <person name="Zeng Q."/>
            <person name="Koehrsen M."/>
            <person name="Haas B."/>
            <person name="Borodovsky M."/>
            <person name="Guigo R."/>
            <person name="Alvarado L."/>
            <person name="Berlin A."/>
            <person name="Borenstein D."/>
            <person name="Chen Z."/>
            <person name="Engels R."/>
            <person name="Freedman E."/>
            <person name="Gellesch M."/>
            <person name="Goldberg J."/>
            <person name="Griggs A."/>
            <person name="Gujja S."/>
            <person name="Heiman D."/>
            <person name="Hepburn T."/>
            <person name="Howarth C."/>
            <person name="Jen D."/>
            <person name="Larson L."/>
            <person name="Lewis B."/>
            <person name="Mehta T."/>
            <person name="Park D."/>
            <person name="Pearson M."/>
            <person name="Roberts A."/>
            <person name="Saif S."/>
            <person name="Shenoy N."/>
            <person name="Sisk P."/>
            <person name="Stolte C."/>
            <person name="Sykes S."/>
            <person name="Walk T."/>
            <person name="White J."/>
            <person name="Yandava C."/>
            <person name="Burger G."/>
            <person name="Gray M.W."/>
            <person name="Holland P.W.H."/>
            <person name="King N."/>
            <person name="Lang F.B.F."/>
            <person name="Roger A.J."/>
            <person name="Ruiz-Trillo I."/>
            <person name="Lander E."/>
            <person name="Nusbaum C."/>
        </authorList>
    </citation>
    <scope>NUCLEOTIDE SEQUENCE [LARGE SCALE GENOMIC DNA]</scope>
    <source>
        <strain evidence="5">ATCC 38327</strain>
    </source>
</reference>
<name>A0A0L0S8V6_ALLM3</name>
<feature type="domain" description="DUF7719" evidence="3">
    <location>
        <begin position="131"/>
        <end position="192"/>
    </location>
</feature>
<feature type="region of interest" description="Disordered" evidence="1">
    <location>
        <begin position="1"/>
        <end position="33"/>
    </location>
</feature>
<dbReference type="OrthoDB" id="5597489at2759"/>
<keyword evidence="2" id="KW-0812">Transmembrane</keyword>